<name>A0A839VAX1_9GAMM</name>
<protein>
    <submittedName>
        <fullName evidence="1">Uncharacterized protein</fullName>
    </submittedName>
</protein>
<dbReference type="AlphaFoldDB" id="A0A839VAX1"/>
<evidence type="ECO:0000313" key="2">
    <source>
        <dbReference type="Proteomes" id="UP000547614"/>
    </source>
</evidence>
<gene>
    <name evidence="1" type="ORF">FHR94_002367</name>
</gene>
<sequence length="45" mass="4947">MIPTRHIHAPADAAAFGAMRRGRVMASHYYGIGYWFRPGVPAAMS</sequence>
<dbReference type="EMBL" id="JACHXP010000011">
    <property type="protein sequence ID" value="MBB3191120.1"/>
    <property type="molecule type" value="Genomic_DNA"/>
</dbReference>
<comment type="caution">
    <text evidence="1">The sequence shown here is derived from an EMBL/GenBank/DDBJ whole genome shotgun (WGS) entry which is preliminary data.</text>
</comment>
<evidence type="ECO:0000313" key="1">
    <source>
        <dbReference type="EMBL" id="MBB3191120.1"/>
    </source>
</evidence>
<organism evidence="1 2">
    <name type="scientific">Halomonas cerina</name>
    <dbReference type="NCBI Taxonomy" id="447424"/>
    <lineage>
        <taxon>Bacteria</taxon>
        <taxon>Pseudomonadati</taxon>
        <taxon>Pseudomonadota</taxon>
        <taxon>Gammaproteobacteria</taxon>
        <taxon>Oceanospirillales</taxon>
        <taxon>Halomonadaceae</taxon>
        <taxon>Halomonas</taxon>
    </lineage>
</organism>
<reference evidence="1 2" key="1">
    <citation type="submission" date="2020-08" db="EMBL/GenBank/DDBJ databases">
        <title>Genomic Encyclopedia of Type Strains, Phase III (KMG-III): the genomes of soil and plant-associated and newly described type strains.</title>
        <authorList>
            <person name="Whitman W."/>
        </authorList>
    </citation>
    <scope>NUCLEOTIDE SEQUENCE [LARGE SCALE GENOMIC DNA]</scope>
    <source>
        <strain evidence="1 2">CECT 7282</strain>
    </source>
</reference>
<keyword evidence="2" id="KW-1185">Reference proteome</keyword>
<proteinExistence type="predicted"/>
<accession>A0A839VAX1</accession>
<dbReference type="Proteomes" id="UP000547614">
    <property type="component" value="Unassembled WGS sequence"/>
</dbReference>
<dbReference type="RefSeq" id="WP_183325911.1">
    <property type="nucleotide sequence ID" value="NZ_JACHXP010000011.1"/>
</dbReference>